<organism evidence="9">
    <name type="scientific">Menopon gallinae</name>
    <name type="common">poultry shaft louse</name>
    <dbReference type="NCBI Taxonomy" id="328185"/>
    <lineage>
        <taxon>Eukaryota</taxon>
        <taxon>Metazoa</taxon>
        <taxon>Ecdysozoa</taxon>
        <taxon>Arthropoda</taxon>
        <taxon>Hexapoda</taxon>
        <taxon>Insecta</taxon>
        <taxon>Pterygota</taxon>
        <taxon>Neoptera</taxon>
        <taxon>Paraneoptera</taxon>
        <taxon>Psocodea</taxon>
        <taxon>Troctomorpha</taxon>
        <taxon>Phthiraptera</taxon>
        <taxon>Amblycera</taxon>
        <taxon>Menoponidae</taxon>
        <taxon>Menopon</taxon>
    </lineage>
</organism>
<gene>
    <name evidence="9" type="ORF">PYX00_008468</name>
</gene>
<dbReference type="InterPro" id="IPR000387">
    <property type="entry name" value="Tyr_Pase_dom"/>
</dbReference>
<dbReference type="SMART" id="SM00194">
    <property type="entry name" value="PTPc"/>
    <property type="match status" value="1"/>
</dbReference>
<feature type="domain" description="Tyrosine specific protein phosphatases" evidence="8">
    <location>
        <begin position="416"/>
        <end position="485"/>
    </location>
</feature>
<dbReference type="PRINTS" id="PR00700">
    <property type="entry name" value="PRTYPHPHTASE"/>
</dbReference>
<evidence type="ECO:0000256" key="1">
    <source>
        <dbReference type="ARBA" id="ARBA00009580"/>
    </source>
</evidence>
<keyword evidence="4" id="KW-0904">Protein phosphatase</keyword>
<evidence type="ECO:0000259" key="7">
    <source>
        <dbReference type="PROSITE" id="PS50055"/>
    </source>
</evidence>
<dbReference type="PANTHER" id="PTHR19134">
    <property type="entry name" value="RECEPTOR-TYPE TYROSINE-PROTEIN PHOSPHATASE"/>
    <property type="match status" value="1"/>
</dbReference>
<dbReference type="InterPro" id="IPR050348">
    <property type="entry name" value="Protein-Tyr_Phosphatase"/>
</dbReference>
<dbReference type="Pfam" id="PF18861">
    <property type="entry name" value="PTP_tm"/>
    <property type="match status" value="1"/>
</dbReference>
<dbReference type="GO" id="GO:0008045">
    <property type="term" value="P:motor neuron axon guidance"/>
    <property type="evidence" value="ECO:0007669"/>
    <property type="project" value="TreeGrafter"/>
</dbReference>
<keyword evidence="3" id="KW-0378">Hydrolase</keyword>
<evidence type="ECO:0000256" key="6">
    <source>
        <dbReference type="SAM" id="SignalP"/>
    </source>
</evidence>
<comment type="caution">
    <text evidence="9">The sequence shown here is derived from an EMBL/GenBank/DDBJ whole genome shotgun (WGS) entry which is preliminary data.</text>
</comment>
<keyword evidence="5" id="KW-1133">Transmembrane helix</keyword>
<dbReference type="GO" id="GO:0004725">
    <property type="term" value="F:protein tyrosine phosphatase activity"/>
    <property type="evidence" value="ECO:0007669"/>
    <property type="project" value="UniProtKB-EC"/>
</dbReference>
<comment type="similarity">
    <text evidence="1">Belongs to the protein-tyrosine phosphatase family.</text>
</comment>
<dbReference type="EMBL" id="JARGDH010000004">
    <property type="protein sequence ID" value="KAL0271352.1"/>
    <property type="molecule type" value="Genomic_DNA"/>
</dbReference>
<dbReference type="Gene3D" id="3.90.190.10">
    <property type="entry name" value="Protein tyrosine phosphatase superfamily"/>
    <property type="match status" value="1"/>
</dbReference>
<feature type="signal peptide" evidence="6">
    <location>
        <begin position="1"/>
        <end position="19"/>
    </location>
</feature>
<dbReference type="PANTHER" id="PTHR19134:SF562">
    <property type="entry name" value="PROTEIN-TYROSINE-PHOSPHATASE"/>
    <property type="match status" value="1"/>
</dbReference>
<dbReference type="InterPro" id="IPR003595">
    <property type="entry name" value="Tyr_Pase_cat"/>
</dbReference>
<sequence length="500" mass="56311">MVLALLILVWGGGLINVDCTSFKTDSLQPDPFISEDPTSQAVVVLRKDLFSNSEDIHYYAILVAARNAIEAPSSGSWNCDSWPDLRKWEEAISQNGTVLTYQTTPVKWKPFQDSSAVSYTIGTGECDDHNYCNMPLEEKYKYALKVRAFTLETYQDTDIVYFETFKRLPVSFISLVLGGIFLSGAIAVALSMIHYDGFHIPRLSSSARLTPNTKVLFKSFTSAKFKKHAAALLQVAGRLSNEFHLLGTLSSNLTTLCLHGQRVDNRCKNRYGDILPFDVTRVVLSILNGDPSTDYINASFIKGYSQEVEYIAAQGPKKETCHDFYRMIIEQKIELIIMLTDLEENGIELCYKYFPDVGLSLTFGDIQVYCKSENVGEFWTERKIMVKCDSAEFEVIQLHFENWLDFGCPRNIDGVIKLCEYARQIPRGGCMLVHGTAGAGRSGTYIAIDILLQAIQHCDKISVFATVLELRRQRVNMVQTVDQYAFIYKSMIEALGKSKV</sequence>
<dbReference type="EC" id="3.1.3.48" evidence="2"/>
<evidence type="ECO:0000256" key="4">
    <source>
        <dbReference type="ARBA" id="ARBA00022912"/>
    </source>
</evidence>
<dbReference type="PROSITE" id="PS50055">
    <property type="entry name" value="TYR_PHOSPHATASE_PTP"/>
    <property type="match status" value="1"/>
</dbReference>
<dbReference type="AlphaFoldDB" id="A0AAW2HNP0"/>
<evidence type="ECO:0000259" key="8">
    <source>
        <dbReference type="PROSITE" id="PS50056"/>
    </source>
</evidence>
<evidence type="ECO:0000256" key="3">
    <source>
        <dbReference type="ARBA" id="ARBA00022801"/>
    </source>
</evidence>
<keyword evidence="5" id="KW-0472">Membrane</keyword>
<dbReference type="CDD" id="cd00047">
    <property type="entry name" value="PTPc"/>
    <property type="match status" value="1"/>
</dbReference>
<dbReference type="Pfam" id="PF00102">
    <property type="entry name" value="Y_phosphatase"/>
    <property type="match status" value="1"/>
</dbReference>
<evidence type="ECO:0000313" key="9">
    <source>
        <dbReference type="EMBL" id="KAL0271352.1"/>
    </source>
</evidence>
<evidence type="ECO:0000256" key="5">
    <source>
        <dbReference type="SAM" id="Phobius"/>
    </source>
</evidence>
<name>A0AAW2HNP0_9NEOP</name>
<accession>A0AAW2HNP0</accession>
<keyword evidence="5" id="KW-0812">Transmembrane</keyword>
<evidence type="ECO:0000256" key="2">
    <source>
        <dbReference type="ARBA" id="ARBA00013064"/>
    </source>
</evidence>
<dbReference type="InterPro" id="IPR029021">
    <property type="entry name" value="Prot-tyrosine_phosphatase-like"/>
</dbReference>
<dbReference type="PROSITE" id="PS50056">
    <property type="entry name" value="TYR_PHOSPHATASE_2"/>
    <property type="match status" value="1"/>
</dbReference>
<dbReference type="InterPro" id="IPR000242">
    <property type="entry name" value="PTP_cat"/>
</dbReference>
<protein>
    <recommendedName>
        <fullName evidence="2">protein-tyrosine-phosphatase</fullName>
        <ecNumber evidence="2">3.1.3.48</ecNumber>
    </recommendedName>
</protein>
<reference evidence="9" key="1">
    <citation type="journal article" date="2024" name="Gigascience">
        <title>Chromosome-level genome of the poultry shaft louse Menopon gallinae provides insight into the host-switching and adaptive evolution of parasitic lice.</title>
        <authorList>
            <person name="Xu Y."/>
            <person name="Ma L."/>
            <person name="Liu S."/>
            <person name="Liang Y."/>
            <person name="Liu Q."/>
            <person name="He Z."/>
            <person name="Tian L."/>
            <person name="Duan Y."/>
            <person name="Cai W."/>
            <person name="Li H."/>
            <person name="Song F."/>
        </authorList>
    </citation>
    <scope>NUCLEOTIDE SEQUENCE</scope>
    <source>
        <strain evidence="9">Cailab_2023a</strain>
    </source>
</reference>
<dbReference type="SMART" id="SM00404">
    <property type="entry name" value="PTPc_motif"/>
    <property type="match status" value="1"/>
</dbReference>
<feature type="domain" description="Tyrosine-protein phosphatase" evidence="7">
    <location>
        <begin position="239"/>
        <end position="494"/>
    </location>
</feature>
<dbReference type="SUPFAM" id="SSF52799">
    <property type="entry name" value="(Phosphotyrosine protein) phosphatases II"/>
    <property type="match status" value="1"/>
</dbReference>
<dbReference type="InterPro" id="IPR041201">
    <property type="entry name" value="PTPRJ_TM"/>
</dbReference>
<keyword evidence="6" id="KW-0732">Signal</keyword>
<proteinExistence type="inferred from homology"/>
<feature type="transmembrane region" description="Helical" evidence="5">
    <location>
        <begin position="172"/>
        <end position="193"/>
    </location>
</feature>
<feature type="chain" id="PRO_5043788989" description="protein-tyrosine-phosphatase" evidence="6">
    <location>
        <begin position="20"/>
        <end position="500"/>
    </location>
</feature>